<reference evidence="2" key="1">
    <citation type="submission" date="2021-02" db="EMBL/GenBank/DDBJ databases">
        <authorList>
            <person name="Nowell W R."/>
        </authorList>
    </citation>
    <scope>NUCLEOTIDE SEQUENCE</scope>
</reference>
<evidence type="ECO:0000313" key="1">
    <source>
        <dbReference type="EMBL" id="CAF1335949.1"/>
    </source>
</evidence>
<dbReference type="EMBL" id="CAJNOL010004764">
    <property type="protein sequence ID" value="CAF1594325.1"/>
    <property type="molecule type" value="Genomic_DNA"/>
</dbReference>
<evidence type="ECO:0000313" key="3">
    <source>
        <dbReference type="Proteomes" id="UP000663870"/>
    </source>
</evidence>
<accession>A0A816AFI6</accession>
<dbReference type="AlphaFoldDB" id="A0A816AFI6"/>
<proteinExistence type="predicted"/>
<keyword evidence="3" id="KW-1185">Reference proteome</keyword>
<dbReference type="Proteomes" id="UP000663870">
    <property type="component" value="Unassembled WGS sequence"/>
</dbReference>
<sequence>MSAEQDSTIINLLSNVKIALQFADGNWITFQTGGVELTTFTVGYSGVTFNDILTTSSFSMSCGAITQSSSNPLEYTMTMTWIPKASCLGKFQIKIIGQQGNTECITYLVGTSASKFICTSYVNGIA</sequence>
<comment type="caution">
    <text evidence="2">The sequence shown here is derived from an EMBL/GenBank/DDBJ whole genome shotgun (WGS) entry which is preliminary data.</text>
</comment>
<organism evidence="2 3">
    <name type="scientific">Rotaria sordida</name>
    <dbReference type="NCBI Taxonomy" id="392033"/>
    <lineage>
        <taxon>Eukaryota</taxon>
        <taxon>Metazoa</taxon>
        <taxon>Spiralia</taxon>
        <taxon>Gnathifera</taxon>
        <taxon>Rotifera</taxon>
        <taxon>Eurotatoria</taxon>
        <taxon>Bdelloidea</taxon>
        <taxon>Philodinida</taxon>
        <taxon>Philodinidae</taxon>
        <taxon>Rotaria</taxon>
    </lineage>
</organism>
<feature type="non-terminal residue" evidence="2">
    <location>
        <position position="1"/>
    </location>
</feature>
<evidence type="ECO:0000313" key="2">
    <source>
        <dbReference type="EMBL" id="CAF1594325.1"/>
    </source>
</evidence>
<gene>
    <name evidence="2" type="ORF">JXQ802_LOCUS47560</name>
    <name evidence="1" type="ORF">PYM288_LOCUS31650</name>
</gene>
<dbReference type="Proteomes" id="UP000663854">
    <property type="component" value="Unassembled WGS sequence"/>
</dbReference>
<protein>
    <submittedName>
        <fullName evidence="2">Uncharacterized protein</fullName>
    </submittedName>
</protein>
<dbReference type="EMBL" id="CAJNOH010003430">
    <property type="protein sequence ID" value="CAF1335949.1"/>
    <property type="molecule type" value="Genomic_DNA"/>
</dbReference>
<name>A0A816AFI6_9BILA</name>